<organism evidence="1 2">
    <name type="scientific">Brassica cretica</name>
    <name type="common">Mustard</name>
    <dbReference type="NCBI Taxonomy" id="69181"/>
    <lineage>
        <taxon>Eukaryota</taxon>
        <taxon>Viridiplantae</taxon>
        <taxon>Streptophyta</taxon>
        <taxon>Embryophyta</taxon>
        <taxon>Tracheophyta</taxon>
        <taxon>Spermatophyta</taxon>
        <taxon>Magnoliopsida</taxon>
        <taxon>eudicotyledons</taxon>
        <taxon>Gunneridae</taxon>
        <taxon>Pentapetalae</taxon>
        <taxon>rosids</taxon>
        <taxon>malvids</taxon>
        <taxon>Brassicales</taxon>
        <taxon>Brassicaceae</taxon>
        <taxon>Brassiceae</taxon>
        <taxon>Brassica</taxon>
    </lineage>
</organism>
<comment type="caution">
    <text evidence="1">The sequence shown here is derived from an EMBL/GenBank/DDBJ whole genome shotgun (WGS) entry which is preliminary data.</text>
</comment>
<dbReference type="Proteomes" id="UP000266723">
    <property type="component" value="Unassembled WGS sequence"/>
</dbReference>
<name>A0ABQ7F0D7_BRACR</name>
<sequence length="214" mass="23613">MDTCWAMVTSLSLAQNASASLFRRRRRNRVSPPLLVESAGASRFLTDRLEPSASVSVESSYLSVVSPIVSYLIADDASLKLSYTTLPLILHLSSAMNRGVSVGGSTSLSTTELDEAKDGWDEEDINVHNGSRYIKHATIRPPGVKASKGFGKKKMADGKRLTEFHSLWSIRKEDIAAKERLTMMKLLESLVAKQELADYEEALKKKLINELPSN</sequence>
<dbReference type="EMBL" id="QGKV02000297">
    <property type="protein sequence ID" value="KAF3609015.1"/>
    <property type="molecule type" value="Genomic_DNA"/>
</dbReference>
<evidence type="ECO:0000313" key="2">
    <source>
        <dbReference type="Proteomes" id="UP000266723"/>
    </source>
</evidence>
<evidence type="ECO:0008006" key="3">
    <source>
        <dbReference type="Google" id="ProtNLM"/>
    </source>
</evidence>
<proteinExistence type="predicted"/>
<protein>
    <recommendedName>
        <fullName evidence="3">No apical meristem-associated C-terminal domain-containing protein</fullName>
    </recommendedName>
</protein>
<accession>A0ABQ7F0D7</accession>
<keyword evidence="2" id="KW-1185">Reference proteome</keyword>
<evidence type="ECO:0000313" key="1">
    <source>
        <dbReference type="EMBL" id="KAF3609015.1"/>
    </source>
</evidence>
<reference evidence="1 2" key="1">
    <citation type="journal article" date="2020" name="BMC Genomics">
        <title>Intraspecific diversification of the crop wild relative Brassica cretica Lam. using demographic model selection.</title>
        <authorList>
            <person name="Kioukis A."/>
            <person name="Michalopoulou V.A."/>
            <person name="Briers L."/>
            <person name="Pirintsos S."/>
            <person name="Studholme D.J."/>
            <person name="Pavlidis P."/>
            <person name="Sarris P.F."/>
        </authorList>
    </citation>
    <scope>NUCLEOTIDE SEQUENCE [LARGE SCALE GENOMIC DNA]</scope>
    <source>
        <strain evidence="2">cv. PFS-1207/04</strain>
    </source>
</reference>
<gene>
    <name evidence="1" type="ORF">DY000_02044932</name>
</gene>